<keyword evidence="1" id="KW-0812">Transmembrane</keyword>
<dbReference type="Proteomes" id="UP001165135">
    <property type="component" value="Unassembled WGS sequence"/>
</dbReference>
<evidence type="ECO:0000256" key="1">
    <source>
        <dbReference type="SAM" id="Phobius"/>
    </source>
</evidence>
<dbReference type="AlphaFoldDB" id="A0A9W6RDS9"/>
<evidence type="ECO:0000313" key="2">
    <source>
        <dbReference type="EMBL" id="GLY73754.1"/>
    </source>
</evidence>
<feature type="transmembrane region" description="Helical" evidence="1">
    <location>
        <begin position="21"/>
        <end position="40"/>
    </location>
</feature>
<dbReference type="EMBL" id="BSTJ01000002">
    <property type="protein sequence ID" value="GLY73754.1"/>
    <property type="molecule type" value="Genomic_DNA"/>
</dbReference>
<organism evidence="2 3">
    <name type="scientific">Actinoallomurus iriomotensis</name>
    <dbReference type="NCBI Taxonomy" id="478107"/>
    <lineage>
        <taxon>Bacteria</taxon>
        <taxon>Bacillati</taxon>
        <taxon>Actinomycetota</taxon>
        <taxon>Actinomycetes</taxon>
        <taxon>Streptosporangiales</taxon>
        <taxon>Thermomonosporaceae</taxon>
        <taxon>Actinoallomurus</taxon>
    </lineage>
</organism>
<comment type="caution">
    <text evidence="2">The sequence shown here is derived from an EMBL/GenBank/DDBJ whole genome shotgun (WGS) entry which is preliminary data.</text>
</comment>
<name>A0A9W6RDS9_9ACTN</name>
<evidence type="ECO:0000313" key="3">
    <source>
        <dbReference type="Proteomes" id="UP001165135"/>
    </source>
</evidence>
<gene>
    <name evidence="2" type="ORF">Airi01_020210</name>
</gene>
<protein>
    <submittedName>
        <fullName evidence="2">Uncharacterized protein</fullName>
    </submittedName>
</protein>
<accession>A0A9W6RDS9</accession>
<reference evidence="2" key="1">
    <citation type="submission" date="2023-03" db="EMBL/GenBank/DDBJ databases">
        <title>Actinoallomurus iriomotensis NBRC 103681.</title>
        <authorList>
            <person name="Ichikawa N."/>
            <person name="Sato H."/>
            <person name="Tonouchi N."/>
        </authorList>
    </citation>
    <scope>NUCLEOTIDE SEQUENCE</scope>
    <source>
        <strain evidence="2">NBRC 103681</strain>
    </source>
</reference>
<feature type="transmembrane region" description="Helical" evidence="1">
    <location>
        <begin position="52"/>
        <end position="73"/>
    </location>
</feature>
<keyword evidence="1" id="KW-1133">Transmembrane helix</keyword>
<dbReference type="RefSeq" id="WP_285619273.1">
    <property type="nucleotide sequence ID" value="NZ_BSTJ01000002.1"/>
</dbReference>
<proteinExistence type="predicted"/>
<keyword evidence="1" id="KW-0472">Membrane</keyword>
<sequence>MSEQSGTGSANRSRRLFDLRYLISGLFLVYGAIEVVTGLLDSAAELAKADGIRINLWLGIAMLVLGLVFLLWARLRPLRPADHDDGG</sequence>